<reference evidence="1 2" key="1">
    <citation type="submission" date="2017-11" db="EMBL/GenBank/DDBJ databases">
        <title>Evolution of Phototrophy in the Chloroflexi Phylum Driven by Horizontal Gene Transfer.</title>
        <authorList>
            <person name="Ward L.M."/>
            <person name="Hemp J."/>
            <person name="Shih P.M."/>
            <person name="Mcglynn S.E."/>
            <person name="Fischer W."/>
        </authorList>
    </citation>
    <scope>NUCLEOTIDE SEQUENCE [LARGE SCALE GENOMIC DNA]</scope>
    <source>
        <strain evidence="1">CP2_2F</strain>
    </source>
</reference>
<name>A0A2M8P1L0_9CHLR</name>
<protein>
    <recommendedName>
        <fullName evidence="3">Wzt C-terminal domain-containing protein</fullName>
    </recommendedName>
</protein>
<dbReference type="Proteomes" id="UP000228921">
    <property type="component" value="Unassembled WGS sequence"/>
</dbReference>
<proteinExistence type="predicted"/>
<evidence type="ECO:0008006" key="3">
    <source>
        <dbReference type="Google" id="ProtNLM"/>
    </source>
</evidence>
<comment type="caution">
    <text evidence="1">The sequence shown here is derived from an EMBL/GenBank/DDBJ whole genome shotgun (WGS) entry which is preliminary data.</text>
</comment>
<evidence type="ECO:0000313" key="1">
    <source>
        <dbReference type="EMBL" id="PJF31441.1"/>
    </source>
</evidence>
<dbReference type="EMBL" id="PGTK01000003">
    <property type="protein sequence ID" value="PJF31441.1"/>
    <property type="molecule type" value="Genomic_DNA"/>
</dbReference>
<sequence length="132" mass="14523">MSFTLRPRIFSLLLCSHVEVDDLTGGWRLAPLSHVAARSLPLPLNVVLCANIMAPPEELEISFRIFHADQPEGVPLNAPIRLRPEAGKNVDFMARLALTLTSTGLYLVEARLSDFDTAFTPLRVSLLAESAQ</sequence>
<evidence type="ECO:0000313" key="2">
    <source>
        <dbReference type="Proteomes" id="UP000228921"/>
    </source>
</evidence>
<dbReference type="AlphaFoldDB" id="A0A2M8P1L0"/>
<organism evidence="1 2">
    <name type="scientific">Candidatus Thermofonsia Clade 1 bacterium</name>
    <dbReference type="NCBI Taxonomy" id="2364210"/>
    <lineage>
        <taxon>Bacteria</taxon>
        <taxon>Bacillati</taxon>
        <taxon>Chloroflexota</taxon>
        <taxon>Candidatus Thermofontia</taxon>
        <taxon>Candidatus Thermofonsia Clade 1</taxon>
    </lineage>
</organism>
<gene>
    <name evidence="1" type="ORF">CUN51_03670</name>
</gene>
<accession>A0A2M8P1L0</accession>